<dbReference type="Proteomes" id="UP000827872">
    <property type="component" value="Linkage Group LG03"/>
</dbReference>
<comment type="caution">
    <text evidence="1">The sequence shown here is derived from an EMBL/GenBank/DDBJ whole genome shotgun (WGS) entry which is preliminary data.</text>
</comment>
<proteinExistence type="predicted"/>
<protein>
    <submittedName>
        <fullName evidence="1">Uncharacterized protein</fullName>
    </submittedName>
</protein>
<dbReference type="EMBL" id="CM037616">
    <property type="protein sequence ID" value="KAH7991632.1"/>
    <property type="molecule type" value="Genomic_DNA"/>
</dbReference>
<organism evidence="1 2">
    <name type="scientific">Sphaerodactylus townsendi</name>
    <dbReference type="NCBI Taxonomy" id="933632"/>
    <lineage>
        <taxon>Eukaryota</taxon>
        <taxon>Metazoa</taxon>
        <taxon>Chordata</taxon>
        <taxon>Craniata</taxon>
        <taxon>Vertebrata</taxon>
        <taxon>Euteleostomi</taxon>
        <taxon>Lepidosauria</taxon>
        <taxon>Squamata</taxon>
        <taxon>Bifurcata</taxon>
        <taxon>Gekkota</taxon>
        <taxon>Sphaerodactylidae</taxon>
        <taxon>Sphaerodactylus</taxon>
    </lineage>
</organism>
<sequence>MCCACEPRLLTLKMPTAPHRPQPTGPQYFTFDPLPEVEMNSAYTKSSRSTRIKKRSRRVLYPPVVKRYFPTEERSFAKRLLVILLAVVFFQIYCAEEDLSLAGASSGAEEDASALSVARTRESQCEPFLLQQPVTTVSSLDTAGAANTTSLQSDNQETFASTIIDITQFLLQSQAAF</sequence>
<reference evidence="1" key="1">
    <citation type="submission" date="2021-08" db="EMBL/GenBank/DDBJ databases">
        <title>The first chromosome-level gecko genome reveals the dynamic sex chromosomes of Neotropical dwarf geckos (Sphaerodactylidae: Sphaerodactylus).</title>
        <authorList>
            <person name="Pinto B.J."/>
            <person name="Keating S.E."/>
            <person name="Gamble T."/>
        </authorList>
    </citation>
    <scope>NUCLEOTIDE SEQUENCE</scope>
    <source>
        <strain evidence="1">TG3544</strain>
    </source>
</reference>
<accession>A0ACB8EGA7</accession>
<keyword evidence="2" id="KW-1185">Reference proteome</keyword>
<name>A0ACB8EGA7_9SAUR</name>
<evidence type="ECO:0000313" key="1">
    <source>
        <dbReference type="EMBL" id="KAH7991632.1"/>
    </source>
</evidence>
<evidence type="ECO:0000313" key="2">
    <source>
        <dbReference type="Proteomes" id="UP000827872"/>
    </source>
</evidence>
<gene>
    <name evidence="1" type="ORF">K3G42_008090</name>
</gene>